<feature type="compositionally biased region" description="Basic residues" evidence="2">
    <location>
        <begin position="958"/>
        <end position="969"/>
    </location>
</feature>
<feature type="region of interest" description="Disordered" evidence="2">
    <location>
        <begin position="1"/>
        <end position="51"/>
    </location>
</feature>
<reference evidence="3" key="2">
    <citation type="journal article" date="2020" name="Nat. Commun.">
        <title>Large-scale genome sequencing of mycorrhizal fungi provides insights into the early evolution of symbiotic traits.</title>
        <authorList>
            <person name="Miyauchi S."/>
            <person name="Kiss E."/>
            <person name="Kuo A."/>
            <person name="Drula E."/>
            <person name="Kohler A."/>
            <person name="Sanchez-Garcia M."/>
            <person name="Morin E."/>
            <person name="Andreopoulos B."/>
            <person name="Barry K.W."/>
            <person name="Bonito G."/>
            <person name="Buee M."/>
            <person name="Carver A."/>
            <person name="Chen C."/>
            <person name="Cichocki N."/>
            <person name="Clum A."/>
            <person name="Culley D."/>
            <person name="Crous P.W."/>
            <person name="Fauchery L."/>
            <person name="Girlanda M."/>
            <person name="Hayes R.D."/>
            <person name="Keri Z."/>
            <person name="LaButti K."/>
            <person name="Lipzen A."/>
            <person name="Lombard V."/>
            <person name="Magnuson J."/>
            <person name="Maillard F."/>
            <person name="Murat C."/>
            <person name="Nolan M."/>
            <person name="Ohm R.A."/>
            <person name="Pangilinan J."/>
            <person name="Pereira M.F."/>
            <person name="Perotto S."/>
            <person name="Peter M."/>
            <person name="Pfister S."/>
            <person name="Riley R."/>
            <person name="Sitrit Y."/>
            <person name="Stielow J.B."/>
            <person name="Szollosi G."/>
            <person name="Zifcakova L."/>
            <person name="Stursova M."/>
            <person name="Spatafora J.W."/>
            <person name="Tedersoo L."/>
            <person name="Vaario L.M."/>
            <person name="Yamada A."/>
            <person name="Yan M."/>
            <person name="Wang P."/>
            <person name="Xu J."/>
            <person name="Bruns T."/>
            <person name="Baldrian P."/>
            <person name="Vilgalys R."/>
            <person name="Dunand C."/>
            <person name="Henrissat B."/>
            <person name="Grigoriev I.V."/>
            <person name="Hibbett D."/>
            <person name="Nagy L.G."/>
            <person name="Martin F.M."/>
        </authorList>
    </citation>
    <scope>NUCLEOTIDE SEQUENCE</scope>
    <source>
        <strain evidence="3">Prilba</strain>
    </source>
</reference>
<feature type="compositionally biased region" description="Polar residues" evidence="2">
    <location>
        <begin position="1"/>
        <end position="44"/>
    </location>
</feature>
<feature type="compositionally biased region" description="Polar residues" evidence="2">
    <location>
        <begin position="942"/>
        <end position="956"/>
    </location>
</feature>
<feature type="region of interest" description="Disordered" evidence="2">
    <location>
        <begin position="132"/>
        <end position="157"/>
    </location>
</feature>
<proteinExistence type="predicted"/>
<dbReference type="OrthoDB" id="3246510at2759"/>
<keyword evidence="1" id="KW-0175">Coiled coil</keyword>
<keyword evidence="4" id="KW-1185">Reference proteome</keyword>
<feature type="coiled-coil region" evidence="1">
    <location>
        <begin position="708"/>
        <end position="735"/>
    </location>
</feature>
<evidence type="ECO:0000313" key="4">
    <source>
        <dbReference type="Proteomes" id="UP000759537"/>
    </source>
</evidence>
<gene>
    <name evidence="3" type="ORF">DFH94DRAFT_717039</name>
</gene>
<feature type="region of interest" description="Disordered" evidence="2">
    <location>
        <begin position="173"/>
        <end position="204"/>
    </location>
</feature>
<dbReference type="EMBL" id="WHVB01000003">
    <property type="protein sequence ID" value="KAF8484925.1"/>
    <property type="molecule type" value="Genomic_DNA"/>
</dbReference>
<accession>A0A9P5N2L3</accession>
<feature type="compositionally biased region" description="Basic and acidic residues" evidence="2">
    <location>
        <begin position="183"/>
        <end position="200"/>
    </location>
</feature>
<reference evidence="3" key="1">
    <citation type="submission" date="2019-10" db="EMBL/GenBank/DDBJ databases">
        <authorList>
            <consortium name="DOE Joint Genome Institute"/>
            <person name="Kuo A."/>
            <person name="Miyauchi S."/>
            <person name="Kiss E."/>
            <person name="Drula E."/>
            <person name="Kohler A."/>
            <person name="Sanchez-Garcia M."/>
            <person name="Andreopoulos B."/>
            <person name="Barry K.W."/>
            <person name="Bonito G."/>
            <person name="Buee M."/>
            <person name="Carver A."/>
            <person name="Chen C."/>
            <person name="Cichocki N."/>
            <person name="Clum A."/>
            <person name="Culley D."/>
            <person name="Crous P.W."/>
            <person name="Fauchery L."/>
            <person name="Girlanda M."/>
            <person name="Hayes R."/>
            <person name="Keri Z."/>
            <person name="LaButti K."/>
            <person name="Lipzen A."/>
            <person name="Lombard V."/>
            <person name="Magnuson J."/>
            <person name="Maillard F."/>
            <person name="Morin E."/>
            <person name="Murat C."/>
            <person name="Nolan M."/>
            <person name="Ohm R."/>
            <person name="Pangilinan J."/>
            <person name="Pereira M."/>
            <person name="Perotto S."/>
            <person name="Peter M."/>
            <person name="Riley R."/>
            <person name="Sitrit Y."/>
            <person name="Stielow B."/>
            <person name="Szollosi G."/>
            <person name="Zifcakova L."/>
            <person name="Stursova M."/>
            <person name="Spatafora J.W."/>
            <person name="Tedersoo L."/>
            <person name="Vaario L.-M."/>
            <person name="Yamada A."/>
            <person name="Yan M."/>
            <person name="Wang P."/>
            <person name="Xu J."/>
            <person name="Bruns T."/>
            <person name="Baldrian P."/>
            <person name="Vilgalys R."/>
            <person name="Henrissat B."/>
            <person name="Grigoriev I.V."/>
            <person name="Hibbett D."/>
            <person name="Nagy L.G."/>
            <person name="Martin F.M."/>
        </authorList>
    </citation>
    <scope>NUCLEOTIDE SEQUENCE</scope>
    <source>
        <strain evidence="3">Prilba</strain>
    </source>
</reference>
<organism evidence="3 4">
    <name type="scientific">Russula ochroleuca</name>
    <dbReference type="NCBI Taxonomy" id="152965"/>
    <lineage>
        <taxon>Eukaryota</taxon>
        <taxon>Fungi</taxon>
        <taxon>Dikarya</taxon>
        <taxon>Basidiomycota</taxon>
        <taxon>Agaricomycotina</taxon>
        <taxon>Agaricomycetes</taxon>
        <taxon>Russulales</taxon>
        <taxon>Russulaceae</taxon>
        <taxon>Russula</taxon>
    </lineage>
</organism>
<protein>
    <submittedName>
        <fullName evidence="3">Uncharacterized protein</fullName>
    </submittedName>
</protein>
<comment type="caution">
    <text evidence="3">The sequence shown here is derived from an EMBL/GenBank/DDBJ whole genome shotgun (WGS) entry which is preliminary data.</text>
</comment>
<feature type="coiled-coil region" evidence="1">
    <location>
        <begin position="210"/>
        <end position="283"/>
    </location>
</feature>
<evidence type="ECO:0000256" key="1">
    <source>
        <dbReference type="SAM" id="Coils"/>
    </source>
</evidence>
<feature type="region of interest" description="Disordered" evidence="2">
    <location>
        <begin position="934"/>
        <end position="989"/>
    </location>
</feature>
<dbReference type="Proteomes" id="UP000759537">
    <property type="component" value="Unassembled WGS sequence"/>
</dbReference>
<name>A0A9P5N2L3_9AGAM</name>
<dbReference type="AlphaFoldDB" id="A0A9P5N2L3"/>
<evidence type="ECO:0000256" key="2">
    <source>
        <dbReference type="SAM" id="MobiDB-lite"/>
    </source>
</evidence>
<evidence type="ECO:0000313" key="3">
    <source>
        <dbReference type="EMBL" id="KAF8484925.1"/>
    </source>
</evidence>
<sequence length="989" mass="111079">MDQTPLKSHSSRSTFFSRAYTTPQPSNNPRSYPSTTRPHANTPSFFGKSHITHIPHSAGRISESHVPVQIFQGGDSSAPLPPANAEDGSIYIGHKYHRYFSRNIEDTNSRHQYDDMDGATHVPYPSRLESSFSASQAGAGEKHRQYRSSNDLAGDEKQNLGGETVLFAAPRISNPISASTPDHPLDSDRASPRITPKVEEGGEDDIPVSIRKSFKELRSVKDELERQRGENERLRTELAATGKEASDTLTRLDKMKQMTKRSIESTSDTIAELRKELIALKSRSDESFAFAAQARSALPDISDLRVTIKDSSENCRRVMEDLAKAVEMKGLIRDLELECANARKANDFLRDKLTDITSQYADAMERLQGVEYNHANQTNALRVALDDLHDANLVAASSTAKLDATQRDLSNALIACALAKESNVQSEKRTEKLVRDAEEKAQVTVTLQRENAELRILLQDRESSVTSVLSLKEEILTMLSSSSDQRSELDALRKTSAGQLQTMGELNGRCYTLERENEVREQELSNQISENAALRAAWEASNERENLLSTTIEQLKTEKSAAETHLQALQVEIRQVTEERKQEKDRMTQLQMRCHSLQERFEDQSATLKLARESHGDMQERLITAEAGFAIKLEIETGKLRQEVLAVQERNGLLQKSVDEYRRQLENQQELTMAMRNEYEKRLKDERDGGHSRMQALQERMLQGDSERAQAVKKADELRDSLTTAQSELTTLREQFQNIQTSMSEWGNQVKDLTVRNHVLQAENATLLERGTTIDARYDANDLSIQEKTLVNRILEESRSFHEKRIMDKQNELRRRDNQITEQETRIKSLEKGLARYLKSQDPKFTPGSDAHSILNLSKFASSSSPPRLIVGETASPTLMSGVCTTPLPACHPLQTSSEHFKGDREGGTVISRVAREPLGNASDPASDASRALMLGKHDRPLSQTSQGGSGNSDTTRPQRRLKSSKKSRLQASETKAEPELKPRPRKRK</sequence>
<feature type="coiled-coil region" evidence="1">
    <location>
        <begin position="325"/>
        <end position="352"/>
    </location>
</feature>
<feature type="coiled-coil region" evidence="1">
    <location>
        <begin position="552"/>
        <end position="600"/>
    </location>
</feature>
<feature type="coiled-coil region" evidence="1">
    <location>
        <begin position="651"/>
        <end position="682"/>
    </location>
</feature>